<dbReference type="Gene3D" id="3.30.9.10">
    <property type="entry name" value="D-Amino Acid Oxidase, subunit A, domain 2"/>
    <property type="match status" value="2"/>
</dbReference>
<evidence type="ECO:0000256" key="2">
    <source>
        <dbReference type="ARBA" id="ARBA00023002"/>
    </source>
</evidence>
<comment type="similarity">
    <text evidence="1">Belongs to the DadA oxidoreductase family.</text>
</comment>
<dbReference type="GO" id="GO:0008718">
    <property type="term" value="F:D-amino-acid dehydrogenase activity"/>
    <property type="evidence" value="ECO:0007669"/>
    <property type="project" value="TreeGrafter"/>
</dbReference>
<dbReference type="GO" id="GO:0005737">
    <property type="term" value="C:cytoplasm"/>
    <property type="evidence" value="ECO:0007669"/>
    <property type="project" value="TreeGrafter"/>
</dbReference>
<name>A0A843YJ27_9RHOB</name>
<dbReference type="InterPro" id="IPR036188">
    <property type="entry name" value="FAD/NAD-bd_sf"/>
</dbReference>
<comment type="caution">
    <text evidence="4">The sequence shown here is derived from an EMBL/GenBank/DDBJ whole genome shotgun (WGS) entry which is preliminary data.</text>
</comment>
<dbReference type="SUPFAM" id="SSF51905">
    <property type="entry name" value="FAD/NAD(P)-binding domain"/>
    <property type="match status" value="1"/>
</dbReference>
<keyword evidence="5" id="KW-1185">Reference proteome</keyword>
<dbReference type="InterPro" id="IPR006076">
    <property type="entry name" value="FAD-dep_OxRdtase"/>
</dbReference>
<proteinExistence type="inferred from homology"/>
<dbReference type="EMBL" id="WIBF01000006">
    <property type="protein sequence ID" value="MQQ09159.1"/>
    <property type="molecule type" value="Genomic_DNA"/>
</dbReference>
<accession>A0A843YJ27</accession>
<dbReference type="Pfam" id="PF01266">
    <property type="entry name" value="DAO"/>
    <property type="match status" value="1"/>
</dbReference>
<evidence type="ECO:0000313" key="4">
    <source>
        <dbReference type="EMBL" id="MQQ09159.1"/>
    </source>
</evidence>
<evidence type="ECO:0000313" key="5">
    <source>
        <dbReference type="Proteomes" id="UP000444174"/>
    </source>
</evidence>
<dbReference type="RefSeq" id="WP_153216102.1">
    <property type="nucleotide sequence ID" value="NZ_WIBF01000006.1"/>
</dbReference>
<dbReference type="PANTHER" id="PTHR13847:SF280">
    <property type="entry name" value="D-AMINO ACID DEHYDROGENASE"/>
    <property type="match status" value="1"/>
</dbReference>
<feature type="domain" description="FAD dependent oxidoreductase" evidence="3">
    <location>
        <begin position="19"/>
        <end position="412"/>
    </location>
</feature>
<dbReference type="GO" id="GO:0005886">
    <property type="term" value="C:plasma membrane"/>
    <property type="evidence" value="ECO:0007669"/>
    <property type="project" value="TreeGrafter"/>
</dbReference>
<evidence type="ECO:0000259" key="3">
    <source>
        <dbReference type="Pfam" id="PF01266"/>
    </source>
</evidence>
<dbReference type="Proteomes" id="UP000444174">
    <property type="component" value="Unassembled WGS sequence"/>
</dbReference>
<dbReference type="PANTHER" id="PTHR13847">
    <property type="entry name" value="SARCOSINE DEHYDROGENASE-RELATED"/>
    <property type="match status" value="1"/>
</dbReference>
<keyword evidence="2" id="KW-0560">Oxidoreductase</keyword>
<dbReference type="GO" id="GO:0055130">
    <property type="term" value="P:D-alanine catabolic process"/>
    <property type="evidence" value="ECO:0007669"/>
    <property type="project" value="TreeGrafter"/>
</dbReference>
<dbReference type="Gene3D" id="3.50.50.60">
    <property type="entry name" value="FAD/NAD(P)-binding domain"/>
    <property type="match status" value="2"/>
</dbReference>
<dbReference type="AlphaFoldDB" id="A0A843YJ27"/>
<organism evidence="4 5">
    <name type="scientific">Tritonibacter litoralis</name>
    <dbReference type="NCBI Taxonomy" id="2662264"/>
    <lineage>
        <taxon>Bacteria</taxon>
        <taxon>Pseudomonadati</taxon>
        <taxon>Pseudomonadota</taxon>
        <taxon>Alphaproteobacteria</taxon>
        <taxon>Rhodobacterales</taxon>
        <taxon>Paracoccaceae</taxon>
        <taxon>Tritonibacter</taxon>
    </lineage>
</organism>
<protein>
    <submittedName>
        <fullName evidence="4">FAD-dependent oxidoreductase</fullName>
    </submittedName>
</protein>
<reference evidence="4 5" key="1">
    <citation type="submission" date="2019-10" db="EMBL/GenBank/DDBJ databases">
        <title>Epibacterium sp. nov., isolated from seawater.</title>
        <authorList>
            <person name="Zhang X."/>
            <person name="Li N."/>
        </authorList>
    </citation>
    <scope>NUCLEOTIDE SEQUENCE [LARGE SCALE GENOMIC DNA]</scope>
    <source>
        <strain evidence="4 5">SM1979</strain>
    </source>
</reference>
<sequence>MTAPLLHINSASNCPRQADTVVIGGGIIGVCTAYWLARAGQNVVLLEKGRIGAEQSSRNWGWCRQQNRDARELPLSRISLTLWEQMMQDCGADIGFRRCGLLYLSKNEAEIDGWANWGRFARGEGVDTRMLSAAAAAEHAAATGQSWKGGVWSPTDGIADPAAAAPAIARGIKKHGGIVLQGCAARGVELSAGAVSGVVTEKGLIKTTQVVLAGGVWAGSFLHQIGVFFPQSSVRSSILSVAPGAQGVPDAVHTKDVSITKRGDGGYTLAISGLAKVDPTPRMLRGAQHFLPMFLRRWRSLAPGGTQAWRAGFDGVQKWQMDQPTPMEHIRILDPRPDARTIAKTLARGRQLFPALNQVPIQASWAGYIDSTPDGVPVIDSDIGVPGLALAAGLSGHGFGIGPGVGHLMADMVLARAPITQMSQYKLSRFSGSQWGKVSDF</sequence>
<evidence type="ECO:0000256" key="1">
    <source>
        <dbReference type="ARBA" id="ARBA00009410"/>
    </source>
</evidence>
<gene>
    <name evidence="4" type="ORF">GFB49_11890</name>
</gene>